<evidence type="ECO:0000313" key="4">
    <source>
        <dbReference type="EMBL" id="EKM61369.1"/>
    </source>
</evidence>
<feature type="compositionally biased region" description="Basic and acidic residues" evidence="2">
    <location>
        <begin position="1"/>
        <end position="12"/>
    </location>
</feature>
<dbReference type="AlphaFoldDB" id="K5WQ76"/>
<evidence type="ECO:0000256" key="2">
    <source>
        <dbReference type="SAM" id="MobiDB-lite"/>
    </source>
</evidence>
<proteinExistence type="predicted"/>
<dbReference type="EMBL" id="JH930468">
    <property type="protein sequence ID" value="EKM61369.1"/>
    <property type="molecule type" value="Genomic_DNA"/>
</dbReference>
<evidence type="ECO:0000256" key="1">
    <source>
        <dbReference type="PROSITE-ProRule" id="PRU00176"/>
    </source>
</evidence>
<dbReference type="InParanoid" id="K5WQ76"/>
<reference evidence="4 5" key="1">
    <citation type="journal article" date="2012" name="BMC Genomics">
        <title>Comparative genomics of the white-rot fungi, Phanerochaete carnosa and P. chrysosporium, to elucidate the genetic basis of the distinct wood types they colonize.</title>
        <authorList>
            <person name="Suzuki H."/>
            <person name="MacDonald J."/>
            <person name="Syed K."/>
            <person name="Salamov A."/>
            <person name="Hori C."/>
            <person name="Aerts A."/>
            <person name="Henrissat B."/>
            <person name="Wiebenga A."/>
            <person name="vanKuyk P.A."/>
            <person name="Barry K."/>
            <person name="Lindquist E."/>
            <person name="LaButti K."/>
            <person name="Lapidus A."/>
            <person name="Lucas S."/>
            <person name="Coutinho P."/>
            <person name="Gong Y."/>
            <person name="Samejima M."/>
            <person name="Mahadevan R."/>
            <person name="Abou-Zaid M."/>
            <person name="de Vries R.P."/>
            <person name="Igarashi K."/>
            <person name="Yadav J.S."/>
            <person name="Grigoriev I.V."/>
            <person name="Master E.R."/>
        </authorList>
    </citation>
    <scope>NUCLEOTIDE SEQUENCE [LARGE SCALE GENOMIC DNA]</scope>
    <source>
        <strain evidence="4 5">HHB-10118-sp</strain>
    </source>
</reference>
<protein>
    <recommendedName>
        <fullName evidence="3">RRM domain-containing protein</fullName>
    </recommendedName>
</protein>
<dbReference type="SMART" id="SM00360">
    <property type="entry name" value="RRM"/>
    <property type="match status" value="2"/>
</dbReference>
<feature type="compositionally biased region" description="Polar residues" evidence="2">
    <location>
        <begin position="705"/>
        <end position="725"/>
    </location>
</feature>
<dbReference type="InterPro" id="IPR035979">
    <property type="entry name" value="RBD_domain_sf"/>
</dbReference>
<feature type="compositionally biased region" description="Low complexity" evidence="2">
    <location>
        <begin position="885"/>
        <end position="905"/>
    </location>
</feature>
<feature type="region of interest" description="Disordered" evidence="2">
    <location>
        <begin position="386"/>
        <end position="414"/>
    </location>
</feature>
<feature type="domain" description="RRM" evidence="3">
    <location>
        <begin position="622"/>
        <end position="702"/>
    </location>
</feature>
<dbReference type="HOGENOM" id="CLU_009048_0_0_1"/>
<dbReference type="PANTHER" id="PTHR23147">
    <property type="entry name" value="SERINE/ARGININE RICH SPLICING FACTOR"/>
    <property type="match status" value="1"/>
</dbReference>
<dbReference type="SUPFAM" id="SSF54928">
    <property type="entry name" value="RNA-binding domain, RBD"/>
    <property type="match status" value="2"/>
</dbReference>
<feature type="compositionally biased region" description="Low complexity" evidence="2">
    <location>
        <begin position="36"/>
        <end position="47"/>
    </location>
</feature>
<dbReference type="STRING" id="650164.K5WQ76"/>
<dbReference type="InterPro" id="IPR000504">
    <property type="entry name" value="RRM_dom"/>
</dbReference>
<dbReference type="GO" id="GO:0003723">
    <property type="term" value="F:RNA binding"/>
    <property type="evidence" value="ECO:0007669"/>
    <property type="project" value="UniProtKB-UniRule"/>
</dbReference>
<feature type="compositionally biased region" description="Polar residues" evidence="2">
    <location>
        <begin position="1046"/>
        <end position="1069"/>
    </location>
</feature>
<feature type="region of interest" description="Disordered" evidence="2">
    <location>
        <begin position="934"/>
        <end position="966"/>
    </location>
</feature>
<organism evidence="4 5">
    <name type="scientific">Phanerochaete carnosa (strain HHB-10118-sp)</name>
    <name type="common">White-rot fungus</name>
    <name type="synonym">Peniophora carnosa</name>
    <dbReference type="NCBI Taxonomy" id="650164"/>
    <lineage>
        <taxon>Eukaryota</taxon>
        <taxon>Fungi</taxon>
        <taxon>Dikarya</taxon>
        <taxon>Basidiomycota</taxon>
        <taxon>Agaricomycotina</taxon>
        <taxon>Agaricomycetes</taxon>
        <taxon>Polyporales</taxon>
        <taxon>Phanerochaetaceae</taxon>
        <taxon>Phanerochaete</taxon>
    </lineage>
</organism>
<feature type="region of interest" description="Disordered" evidence="2">
    <location>
        <begin position="1"/>
        <end position="54"/>
    </location>
</feature>
<dbReference type="RefSeq" id="XP_007389593.1">
    <property type="nucleotide sequence ID" value="XM_007389531.1"/>
</dbReference>
<feature type="compositionally biased region" description="Polar residues" evidence="2">
    <location>
        <begin position="787"/>
        <end position="804"/>
    </location>
</feature>
<keyword evidence="5" id="KW-1185">Reference proteome</keyword>
<feature type="region of interest" description="Disordered" evidence="2">
    <location>
        <begin position="744"/>
        <end position="829"/>
    </location>
</feature>
<dbReference type="OrthoDB" id="410044at2759"/>
<dbReference type="KEGG" id="pco:PHACADRAFT_24571"/>
<dbReference type="Gene3D" id="3.30.70.330">
    <property type="match status" value="2"/>
</dbReference>
<feature type="region of interest" description="Disordered" evidence="2">
    <location>
        <begin position="704"/>
        <end position="725"/>
    </location>
</feature>
<feature type="region of interest" description="Disordered" evidence="2">
    <location>
        <begin position="873"/>
        <end position="912"/>
    </location>
</feature>
<evidence type="ECO:0000313" key="5">
    <source>
        <dbReference type="Proteomes" id="UP000008370"/>
    </source>
</evidence>
<keyword evidence="1" id="KW-0694">RNA-binding</keyword>
<accession>K5WQ76</accession>
<dbReference type="CDD" id="cd00590">
    <property type="entry name" value="RRM_SF"/>
    <property type="match status" value="1"/>
</dbReference>
<feature type="region of interest" description="Disordered" evidence="2">
    <location>
        <begin position="1046"/>
        <end position="1164"/>
    </location>
</feature>
<feature type="compositionally biased region" description="Low complexity" evidence="2">
    <location>
        <begin position="497"/>
        <end position="516"/>
    </location>
</feature>
<dbReference type="Pfam" id="PF00076">
    <property type="entry name" value="RRM_1"/>
    <property type="match status" value="1"/>
</dbReference>
<evidence type="ECO:0000259" key="3">
    <source>
        <dbReference type="PROSITE" id="PS50102"/>
    </source>
</evidence>
<feature type="compositionally biased region" description="Polar residues" evidence="2">
    <location>
        <begin position="1151"/>
        <end position="1164"/>
    </location>
</feature>
<dbReference type="Proteomes" id="UP000008370">
    <property type="component" value="Unassembled WGS sequence"/>
</dbReference>
<feature type="compositionally biased region" description="Low complexity" evidence="2">
    <location>
        <begin position="812"/>
        <end position="824"/>
    </location>
</feature>
<dbReference type="InterPro" id="IPR012677">
    <property type="entry name" value="Nucleotide-bd_a/b_plait_sf"/>
</dbReference>
<name>K5WQ76_PHACS</name>
<dbReference type="PROSITE" id="PS50102">
    <property type="entry name" value="RRM"/>
    <property type="match status" value="2"/>
</dbReference>
<feature type="region of interest" description="Disordered" evidence="2">
    <location>
        <begin position="494"/>
        <end position="550"/>
    </location>
</feature>
<dbReference type="GeneID" id="18913691"/>
<sequence length="1186" mass="128466">MPPKHVTRDRAWGTRYDTLILSSPPLSPSTQRKDPTTASSTPNSPSSQHAHDIAHSVPTATPVKSENTSQDTSIFIGSLPTTTDYLEINRLLAEHLSEHAEIRSVKVVRDSKGGTCAFAQCENATTAGRLLEKLLGTAHQRPFMGRYLRFEHARAFRTLLVSYRIPQLTDSSFDGDHLSQDAVPHHAMRIYKPPNGKYYAVIYDAEAVDFESKPSSQVFADETSNPNDPLSDAGLLLSPLRFDGESLRKITTAFGRVENFGPFVANAEGSAGVLTYEELQLRRVHVGPTEAPNLRAHSGPRAADMDKRIWEIKWEHRDDCMNAQMTLRNVPHLSVTWAHRSYPDTGAGLESRFGSPSLSSSPRFLPGFRPRTQSRSQFLLGGELQRVAPASSNSTTTGPRISGSPSHITSALSPKSMPFIPSNANFGLRTSSPPPVNRTSIDAEGQDATVVASLSDVEFPPLHQEFVRHPRKGTRPPTLSWTTQDMRTEADPFAHNSAFSTSPSSSLSVQPSTPTPINSLMSPVGDNSISSHHHHHDNAEPEENLDSYQEQELAIPPTPPFTSASITPVTPRTALSFPHTPESERSAFSAMEPCAGGNVRMLSKDGRVSERFDRFTKEVDPLWIFAGGLDVLGPNPWTEDRVREVFSKYGEIERLEFNRKQGSSCAFAFVKYPDTAASANAVTSEDMQMYNGRPIRVRLREMYPSRNTQRFPRSRTRQSYGPSTFRRSFESMAQLCDDLHVQPRPQHQDLSHRPFQGDFSRPSTRAVPEDVSQPTFPTIATPGSRRPLSSGTHSPTDGTTSRGEPTQDRPVSAASGSISSSPSSTEPLAVMGPMAPHVLVTPQQLMHPFIPYAYPVHYYSGYTGYPIPTGYRPGPSGGEANPSLPNQQAAYQPAAGQASQAQTQPPVRPAGFLEGDQLIPLYSPEALNQYMTASGQAPSQLSPPHGTSAIQPQCAPTPPGWSHSMPGPPQVPMYSYPYPPTAALGPSLPQPLMMAGQYPINTWSSATPIPYTAAPQGFPLSHSQTGTFPQPPLTPYSNSSTAIAMAPSTSFRGGPSNTHPLPAHATQQDFGSAPRGFPPAGPRRFAGGHGHAGHSGANATTGQGQFFRGVPRNAANQGHRSSPPHLNRRGSGGIDTSQSFGGDGAAPARVHSTSISQQHIASQPQLMQMRASGSYPSTLAPNGPMT</sequence>
<feature type="compositionally biased region" description="Polar residues" evidence="2">
    <location>
        <begin position="517"/>
        <end position="529"/>
    </location>
</feature>
<feature type="domain" description="RRM" evidence="3">
    <location>
        <begin position="72"/>
        <end position="155"/>
    </location>
</feature>
<feature type="compositionally biased region" description="Polar residues" evidence="2">
    <location>
        <begin position="390"/>
        <end position="413"/>
    </location>
</feature>
<gene>
    <name evidence="4" type="ORF">PHACADRAFT_24571</name>
</gene>
<dbReference type="InterPro" id="IPR050907">
    <property type="entry name" value="SRSF"/>
</dbReference>